<keyword evidence="2" id="KW-0812">Transmembrane</keyword>
<dbReference type="AlphaFoldDB" id="W2QT48"/>
<dbReference type="GeneID" id="20176471"/>
<feature type="region of interest" description="Disordered" evidence="1">
    <location>
        <begin position="93"/>
        <end position="124"/>
    </location>
</feature>
<keyword evidence="2" id="KW-0472">Membrane</keyword>
<reference evidence="4" key="1">
    <citation type="submission" date="2011-12" db="EMBL/GenBank/DDBJ databases">
        <authorList>
            <consortium name="The Broad Institute Genome Sequencing Platform"/>
            <person name="Russ C."/>
            <person name="Tyler B."/>
            <person name="Panabieres F."/>
            <person name="Shan W."/>
            <person name="Tripathy S."/>
            <person name="Grunwald N."/>
            <person name="Machado M."/>
            <person name="Young S.K."/>
            <person name="Zeng Q."/>
            <person name="Gargeya S."/>
            <person name="Fitzgerald M."/>
            <person name="Haas B."/>
            <person name="Abouelleil A."/>
            <person name="Alvarado L."/>
            <person name="Arachchi H.M."/>
            <person name="Berlin A."/>
            <person name="Chapman S.B."/>
            <person name="Gearin G."/>
            <person name="Goldberg J."/>
            <person name="Griggs A."/>
            <person name="Gujja S."/>
            <person name="Hansen M."/>
            <person name="Heiman D."/>
            <person name="Howarth C."/>
            <person name="Larimer J."/>
            <person name="Lui A."/>
            <person name="MacDonald P.J.P."/>
            <person name="McCowen C."/>
            <person name="Montmayeur A."/>
            <person name="Murphy C."/>
            <person name="Neiman D."/>
            <person name="Pearson M."/>
            <person name="Priest M."/>
            <person name="Roberts A."/>
            <person name="Saif S."/>
            <person name="Shea T."/>
            <person name="Sisk P."/>
            <person name="Stolte C."/>
            <person name="Sykes S."/>
            <person name="Wortman J."/>
            <person name="Nusbaum C."/>
            <person name="Birren B."/>
        </authorList>
    </citation>
    <scope>NUCLEOTIDE SEQUENCE [LARGE SCALE GENOMIC DNA]</scope>
    <source>
        <strain evidence="4">INRA-310</strain>
    </source>
</reference>
<sequence length="242" mass="27213">MVSCSMVVYSFKSLPYFRKNAPLPWFEALSCFRALLFFISRSSVVLAPLCALSCFLGFVLFLGSRIIPDSVLFRVSSQLILWRSRQSLVPRNGAKKRRIGDDNADSEWSKGESESSASEEESAGFAGSGIFGSTSLVECPGLSTTIFGTWKAFSEYFETYASDTYQPFRIRDTVTVEAMNKKTRTRCTSGVPSVLPYYCGTDKEKTKPIYTRTYICTHGGKPRYRGKKQRKLQSYRSIGCRP</sequence>
<name>W2QT48_PHYN3</name>
<proteinExistence type="predicted"/>
<feature type="transmembrane region" description="Helical" evidence="2">
    <location>
        <begin position="45"/>
        <end position="67"/>
    </location>
</feature>
<accession>W2QT48</accession>
<keyword evidence="2" id="KW-1133">Transmembrane helix</keyword>
<dbReference type="EMBL" id="KI669569">
    <property type="protein sequence ID" value="ETN16337.1"/>
    <property type="molecule type" value="Genomic_DNA"/>
</dbReference>
<dbReference type="RefSeq" id="XP_008898676.1">
    <property type="nucleotide sequence ID" value="XM_008900428.1"/>
</dbReference>
<evidence type="ECO:0000313" key="4">
    <source>
        <dbReference type="Proteomes" id="UP000018817"/>
    </source>
</evidence>
<gene>
    <name evidence="3" type="ORF">PPTG_06501</name>
</gene>
<evidence type="ECO:0008006" key="5">
    <source>
        <dbReference type="Google" id="ProtNLM"/>
    </source>
</evidence>
<reference evidence="3 4" key="2">
    <citation type="submission" date="2013-11" db="EMBL/GenBank/DDBJ databases">
        <title>The Genome Sequence of Phytophthora parasitica INRA-310.</title>
        <authorList>
            <consortium name="The Broad Institute Genomics Platform"/>
            <person name="Russ C."/>
            <person name="Tyler B."/>
            <person name="Panabieres F."/>
            <person name="Shan W."/>
            <person name="Tripathy S."/>
            <person name="Grunwald N."/>
            <person name="Machado M."/>
            <person name="Johnson C.S."/>
            <person name="Arredondo F."/>
            <person name="Hong C."/>
            <person name="Coffey M."/>
            <person name="Young S.K."/>
            <person name="Zeng Q."/>
            <person name="Gargeya S."/>
            <person name="Fitzgerald M."/>
            <person name="Abouelleil A."/>
            <person name="Alvarado L."/>
            <person name="Chapman S.B."/>
            <person name="Gainer-Dewar J."/>
            <person name="Goldberg J."/>
            <person name="Griggs A."/>
            <person name="Gujja S."/>
            <person name="Hansen M."/>
            <person name="Howarth C."/>
            <person name="Imamovic A."/>
            <person name="Ireland A."/>
            <person name="Larimer J."/>
            <person name="McCowan C."/>
            <person name="Murphy C."/>
            <person name="Pearson M."/>
            <person name="Poon T.W."/>
            <person name="Priest M."/>
            <person name="Roberts A."/>
            <person name="Saif S."/>
            <person name="Shea T."/>
            <person name="Sykes S."/>
            <person name="Wortman J."/>
            <person name="Nusbaum C."/>
            <person name="Birren B."/>
        </authorList>
    </citation>
    <scope>NUCLEOTIDE SEQUENCE [LARGE SCALE GENOMIC DNA]</scope>
    <source>
        <strain evidence="3 4">INRA-310</strain>
    </source>
</reference>
<dbReference type="Proteomes" id="UP000018817">
    <property type="component" value="Unassembled WGS sequence"/>
</dbReference>
<evidence type="ECO:0000313" key="3">
    <source>
        <dbReference type="EMBL" id="ETN16337.1"/>
    </source>
</evidence>
<organism evidence="3 4">
    <name type="scientific">Phytophthora nicotianae (strain INRA-310)</name>
    <name type="common">Phytophthora parasitica</name>
    <dbReference type="NCBI Taxonomy" id="761204"/>
    <lineage>
        <taxon>Eukaryota</taxon>
        <taxon>Sar</taxon>
        <taxon>Stramenopiles</taxon>
        <taxon>Oomycota</taxon>
        <taxon>Peronosporomycetes</taxon>
        <taxon>Peronosporales</taxon>
        <taxon>Peronosporaceae</taxon>
        <taxon>Phytophthora</taxon>
    </lineage>
</organism>
<evidence type="ECO:0000256" key="1">
    <source>
        <dbReference type="SAM" id="MobiDB-lite"/>
    </source>
</evidence>
<dbReference type="VEuPathDB" id="FungiDB:PPTG_06501"/>
<protein>
    <recommendedName>
        <fullName evidence="5">FAR1 domain-containing protein</fullName>
    </recommendedName>
</protein>
<evidence type="ECO:0000256" key="2">
    <source>
        <dbReference type="SAM" id="Phobius"/>
    </source>
</evidence>